<evidence type="ECO:0000313" key="3">
    <source>
        <dbReference type="Proteomes" id="UP001317963"/>
    </source>
</evidence>
<proteinExistence type="predicted"/>
<sequence>MLNTSAKELAMRMGTGELSSVEVTQFYIDRIEKHNPTINAVIAERFEAALDEARQADKKVRRGEPLGALHGLPMTIKDAYEVTGLTCEVGHLPFKGRVSDRDAVVVQRLRAAGAIILGKTNTPLHCADLQTYNAIHGTTNNPHDVARTPGGSSGGAAAALASGMTPLEFGSDIGGSIRTPSHFCGLFGHKPTFDIIPQRGHVPPRHGARTTGALTVMGPLARSVDDLELAFDLTVGLDEQRGSGLRLELPASRVDSLKQVRVGLWLGDDYCPVDREILLGIEQAARTLEVMGACVEEARPSFSLAEHHETYLMHLSPIIASGFGPREMNLMQQIAGASDPEDKSPSTLQARGALLVHREWLVWNEIRAHIGDQWRSFFENYDVLICPVTPTTAMQHDQETSYGARKIWVNGDARPYSDNVVWAGVATLCGLPSTAVPVGRHSDGLPFGLQIIGPEYADRTTMAVARWLEEAGHVTTLAEGYQ</sequence>
<keyword evidence="3" id="KW-1185">Reference proteome</keyword>
<dbReference type="PANTHER" id="PTHR43372:SF4">
    <property type="entry name" value="FATTY-ACID AMIDE HYDROLASE 2"/>
    <property type="match status" value="1"/>
</dbReference>
<organism evidence="2 3">
    <name type="scientific">Candidatus Paraluminiphilus aquimaris</name>
    <dbReference type="NCBI Taxonomy" id="2518994"/>
    <lineage>
        <taxon>Bacteria</taxon>
        <taxon>Pseudomonadati</taxon>
        <taxon>Pseudomonadota</taxon>
        <taxon>Gammaproteobacteria</taxon>
        <taxon>Cellvibrionales</taxon>
        <taxon>Halieaceae</taxon>
        <taxon>Candidatus Paraluminiphilus</taxon>
    </lineage>
</organism>
<feature type="domain" description="Amidase" evidence="1">
    <location>
        <begin position="22"/>
        <end position="461"/>
    </location>
</feature>
<protein>
    <submittedName>
        <fullName evidence="2">Amidase</fullName>
        <ecNumber evidence="2">3.5.1.4</ecNumber>
    </submittedName>
</protein>
<dbReference type="RefSeq" id="WP_279242286.1">
    <property type="nucleotide sequence ID" value="NZ_CP036501.1"/>
</dbReference>
<name>A0ABY6Q3D5_9GAMM</name>
<gene>
    <name evidence="2" type="ORF">E0F26_01545</name>
</gene>
<dbReference type="InterPro" id="IPR052739">
    <property type="entry name" value="FAAH2"/>
</dbReference>
<dbReference type="Gene3D" id="3.90.1300.10">
    <property type="entry name" value="Amidase signature (AS) domain"/>
    <property type="match status" value="1"/>
</dbReference>
<dbReference type="PANTHER" id="PTHR43372">
    <property type="entry name" value="FATTY-ACID AMIDE HYDROLASE"/>
    <property type="match status" value="1"/>
</dbReference>
<dbReference type="InterPro" id="IPR023631">
    <property type="entry name" value="Amidase_dom"/>
</dbReference>
<dbReference type="NCBIfam" id="NF004816">
    <property type="entry name" value="PRK06170.1"/>
    <property type="match status" value="1"/>
</dbReference>
<evidence type="ECO:0000313" key="2">
    <source>
        <dbReference type="EMBL" id="UZP73494.1"/>
    </source>
</evidence>
<dbReference type="EC" id="3.5.1.4" evidence="2"/>
<evidence type="ECO:0000259" key="1">
    <source>
        <dbReference type="Pfam" id="PF01425"/>
    </source>
</evidence>
<dbReference type="SUPFAM" id="SSF75304">
    <property type="entry name" value="Amidase signature (AS) enzymes"/>
    <property type="match status" value="1"/>
</dbReference>
<keyword evidence="2" id="KW-0378">Hydrolase</keyword>
<dbReference type="EMBL" id="CP036501">
    <property type="protein sequence ID" value="UZP73494.1"/>
    <property type="molecule type" value="Genomic_DNA"/>
</dbReference>
<dbReference type="Proteomes" id="UP001317963">
    <property type="component" value="Chromosome"/>
</dbReference>
<accession>A0ABY6Q3D5</accession>
<dbReference type="GO" id="GO:0004040">
    <property type="term" value="F:amidase activity"/>
    <property type="evidence" value="ECO:0007669"/>
    <property type="project" value="UniProtKB-EC"/>
</dbReference>
<reference evidence="2 3" key="1">
    <citation type="submission" date="2019-02" db="EMBL/GenBank/DDBJ databases">
        <title>Halieaceae_genomes.</title>
        <authorList>
            <person name="Li S.-H."/>
        </authorList>
    </citation>
    <scope>NUCLEOTIDE SEQUENCE [LARGE SCALE GENOMIC DNA]</scope>
    <source>
        <strain evidence="2 3">JH123</strain>
    </source>
</reference>
<dbReference type="Pfam" id="PF01425">
    <property type="entry name" value="Amidase"/>
    <property type="match status" value="1"/>
</dbReference>
<dbReference type="InterPro" id="IPR036928">
    <property type="entry name" value="AS_sf"/>
</dbReference>